<dbReference type="PROSITE" id="PS50932">
    <property type="entry name" value="HTH_LACI_2"/>
    <property type="match status" value="1"/>
</dbReference>
<accession>A0A2T3NG69</accession>
<dbReference type="SUPFAM" id="SSF47413">
    <property type="entry name" value="lambda repressor-like DNA-binding domains"/>
    <property type="match status" value="1"/>
</dbReference>
<dbReference type="Pfam" id="PF13377">
    <property type="entry name" value="Peripla_BP_3"/>
    <property type="match status" value="1"/>
</dbReference>
<dbReference type="GO" id="GO:0003700">
    <property type="term" value="F:DNA-binding transcription factor activity"/>
    <property type="evidence" value="ECO:0007669"/>
    <property type="project" value="TreeGrafter"/>
</dbReference>
<dbReference type="CDD" id="cd06278">
    <property type="entry name" value="PBP1_LacI-like"/>
    <property type="match status" value="1"/>
</dbReference>
<evidence type="ECO:0000256" key="3">
    <source>
        <dbReference type="ARBA" id="ARBA00023125"/>
    </source>
</evidence>
<dbReference type="AlphaFoldDB" id="A0A2T3NG69"/>
<evidence type="ECO:0000313" key="6">
    <source>
        <dbReference type="EMBL" id="PSW13542.1"/>
    </source>
</evidence>
<keyword evidence="4" id="KW-0804">Transcription</keyword>
<dbReference type="OrthoDB" id="6619319at2"/>
<comment type="caution">
    <text evidence="6">The sequence shown here is derived from an EMBL/GenBank/DDBJ whole genome shotgun (WGS) entry which is preliminary data.</text>
</comment>
<dbReference type="InterPro" id="IPR000843">
    <property type="entry name" value="HTH_LacI"/>
</dbReference>
<evidence type="ECO:0000256" key="2">
    <source>
        <dbReference type="ARBA" id="ARBA00023015"/>
    </source>
</evidence>
<dbReference type="Pfam" id="PF00356">
    <property type="entry name" value="LacI"/>
    <property type="match status" value="1"/>
</dbReference>
<dbReference type="InterPro" id="IPR046335">
    <property type="entry name" value="LacI/GalR-like_sensor"/>
</dbReference>
<dbReference type="GO" id="GO:0000976">
    <property type="term" value="F:transcription cis-regulatory region binding"/>
    <property type="evidence" value="ECO:0007669"/>
    <property type="project" value="TreeGrafter"/>
</dbReference>
<keyword evidence="3" id="KW-0238">DNA-binding</keyword>
<dbReference type="SMART" id="SM00354">
    <property type="entry name" value="HTH_LACI"/>
    <property type="match status" value="1"/>
</dbReference>
<evidence type="ECO:0000256" key="1">
    <source>
        <dbReference type="ARBA" id="ARBA00022491"/>
    </source>
</evidence>
<dbReference type="SUPFAM" id="SSF53822">
    <property type="entry name" value="Periplasmic binding protein-like I"/>
    <property type="match status" value="1"/>
</dbReference>
<feature type="domain" description="HTH lacI-type" evidence="5">
    <location>
        <begin position="5"/>
        <end position="59"/>
    </location>
</feature>
<name>A0A2T3NG69_9GAMM</name>
<sequence>MNKKVTASDVAEYVGVSRSAVSRAFTEGASINATKRDQILKAAQKLGYQPNFFARTLSTPAQKARSNLVAILISDFSNPYQSHLFETLSSVLQRYGKQPMLLNVKQAEDLEAALMRLSGYQVDGVIAVMGSLPIESVAQCQKLSLPLVTLGRSDPAGQSPSVQTDNYYAGFLAANYFIEKGLSRIGFVAGRTDGQASNERFKGFYETLCKSGISEIVRLEAGRYGYRAGYDIAQQESMALGRLEGVFCASDALALGLIDYCRQQLGLAIPGQLSVIGCDNVPLADWQGYQLTTVAQPVEEIAEQAYVCLEQVWQGQLETNTIVRIKPALIDRKT</sequence>
<evidence type="ECO:0000259" key="5">
    <source>
        <dbReference type="PROSITE" id="PS50932"/>
    </source>
</evidence>
<dbReference type="InterPro" id="IPR010982">
    <property type="entry name" value="Lambda_DNA-bd_dom_sf"/>
</dbReference>
<dbReference type="Gene3D" id="3.40.50.2300">
    <property type="match status" value="2"/>
</dbReference>
<dbReference type="Gene3D" id="1.10.260.40">
    <property type="entry name" value="lambda repressor-like DNA-binding domains"/>
    <property type="match status" value="1"/>
</dbReference>
<dbReference type="CDD" id="cd01392">
    <property type="entry name" value="HTH_LacI"/>
    <property type="match status" value="1"/>
</dbReference>
<gene>
    <name evidence="6" type="ORF">C9J01_12005</name>
</gene>
<dbReference type="PANTHER" id="PTHR30146:SF95">
    <property type="entry name" value="RIBOSE OPERON REPRESSOR"/>
    <property type="match status" value="1"/>
</dbReference>
<organism evidence="6 7">
    <name type="scientific">Photobacterium rosenbergii</name>
    <dbReference type="NCBI Taxonomy" id="294936"/>
    <lineage>
        <taxon>Bacteria</taxon>
        <taxon>Pseudomonadati</taxon>
        <taxon>Pseudomonadota</taxon>
        <taxon>Gammaproteobacteria</taxon>
        <taxon>Vibrionales</taxon>
        <taxon>Vibrionaceae</taxon>
        <taxon>Photobacterium</taxon>
    </lineage>
</organism>
<dbReference type="PANTHER" id="PTHR30146">
    <property type="entry name" value="LACI-RELATED TRANSCRIPTIONAL REPRESSOR"/>
    <property type="match status" value="1"/>
</dbReference>
<proteinExistence type="predicted"/>
<dbReference type="Proteomes" id="UP000241346">
    <property type="component" value="Unassembled WGS sequence"/>
</dbReference>
<keyword evidence="2" id="KW-0805">Transcription regulation</keyword>
<dbReference type="RefSeq" id="WP_107298362.1">
    <property type="nucleotide sequence ID" value="NZ_PYMB01000003.1"/>
</dbReference>
<protein>
    <submittedName>
        <fullName evidence="6">Transcriptional regulator</fullName>
    </submittedName>
</protein>
<keyword evidence="1" id="KW-0678">Repressor</keyword>
<reference evidence="6 7" key="1">
    <citation type="submission" date="2018-03" db="EMBL/GenBank/DDBJ databases">
        <title>Whole genome sequencing of Histamine producing bacteria.</title>
        <authorList>
            <person name="Butler K."/>
        </authorList>
    </citation>
    <scope>NUCLEOTIDE SEQUENCE [LARGE SCALE GENOMIC DNA]</scope>
    <source>
        <strain evidence="6 7">DSM 19138</strain>
    </source>
</reference>
<dbReference type="EMBL" id="PYMB01000003">
    <property type="protein sequence ID" value="PSW13542.1"/>
    <property type="molecule type" value="Genomic_DNA"/>
</dbReference>
<evidence type="ECO:0000313" key="7">
    <source>
        <dbReference type="Proteomes" id="UP000241346"/>
    </source>
</evidence>
<dbReference type="InterPro" id="IPR028082">
    <property type="entry name" value="Peripla_BP_I"/>
</dbReference>
<evidence type="ECO:0000256" key="4">
    <source>
        <dbReference type="ARBA" id="ARBA00023163"/>
    </source>
</evidence>